<keyword evidence="1" id="KW-0597">Phosphoprotein</keyword>
<dbReference type="GeneID" id="69550590"/>
<organism evidence="4 5">
    <name type="scientific">Aeromonas jandaei</name>
    <dbReference type="NCBI Taxonomy" id="650"/>
    <lineage>
        <taxon>Bacteria</taxon>
        <taxon>Pseudomonadati</taxon>
        <taxon>Pseudomonadota</taxon>
        <taxon>Gammaproteobacteria</taxon>
        <taxon>Aeromonadales</taxon>
        <taxon>Aeromonadaceae</taxon>
        <taxon>Aeromonas</taxon>
    </lineage>
</organism>
<dbReference type="SMART" id="SM00448">
    <property type="entry name" value="REC"/>
    <property type="match status" value="1"/>
</dbReference>
<evidence type="ECO:0000313" key="4">
    <source>
        <dbReference type="EMBL" id="QQB20867.1"/>
    </source>
</evidence>
<dbReference type="Pfam" id="PF00563">
    <property type="entry name" value="EAL"/>
    <property type="match status" value="1"/>
</dbReference>
<keyword evidence="5" id="KW-1185">Reference proteome</keyword>
<dbReference type="PROSITE" id="PS50883">
    <property type="entry name" value="EAL"/>
    <property type="match status" value="1"/>
</dbReference>
<evidence type="ECO:0000313" key="5">
    <source>
        <dbReference type="Proteomes" id="UP000595481"/>
    </source>
</evidence>
<feature type="domain" description="Response regulatory" evidence="2">
    <location>
        <begin position="10"/>
        <end position="132"/>
    </location>
</feature>
<dbReference type="PANTHER" id="PTHR33121">
    <property type="entry name" value="CYCLIC DI-GMP PHOSPHODIESTERASE PDEF"/>
    <property type="match status" value="1"/>
</dbReference>
<dbReference type="Gene3D" id="3.40.50.2300">
    <property type="match status" value="1"/>
</dbReference>
<dbReference type="PROSITE" id="PS50110">
    <property type="entry name" value="RESPONSE_REGULATORY"/>
    <property type="match status" value="1"/>
</dbReference>
<dbReference type="InterPro" id="IPR035919">
    <property type="entry name" value="EAL_sf"/>
</dbReference>
<evidence type="ECO:0000259" key="2">
    <source>
        <dbReference type="PROSITE" id="PS50110"/>
    </source>
</evidence>
<dbReference type="InterPro" id="IPR011006">
    <property type="entry name" value="CheY-like_superfamily"/>
</dbReference>
<accession>A0A7T4ABM8</accession>
<dbReference type="InterPro" id="IPR050706">
    <property type="entry name" value="Cyclic-di-GMP_PDE-like"/>
</dbReference>
<dbReference type="SUPFAM" id="SSF141868">
    <property type="entry name" value="EAL domain-like"/>
    <property type="match status" value="1"/>
</dbReference>
<sequence length="406" mass="44893">MSLDKWKGRSALVVDDSRLQRYEVTCLLQELGFESVYGAEDGRDALAQLQQLNQIDLVLTDLNMPGMDGVELIAQLEKIVSSPLFVAVMSAADRDVLDVIHMIADASPLEVIAILEKPVTKDALSAMLLQSNPDMHKHQRAKHTLELSEGDVRLALAKGELVPFLQPKVVMRNGHLFGFEALVRWLHPEHGTLPPVSFVHHLEQGELALQFFYEFLKASCNALCRLDGLASSLTCSINMPVALLLSDKLVDNMVEIVESTGLVCSKIIIEVTETTFMSNLSASLGTLARLRLRGFGIAMDDYGTGYSSMQQLSRCPFTEIKIDKEFVRDAYLSQKKLAILTSAIAMSQKLGLKTVAEGVESEQDWVQLTLLGCEIAQGYYISKPIPIDQIPTWYANWCGGGQFSDE</sequence>
<dbReference type="InterPro" id="IPR001789">
    <property type="entry name" value="Sig_transdc_resp-reg_receiver"/>
</dbReference>
<evidence type="ECO:0000259" key="3">
    <source>
        <dbReference type="PROSITE" id="PS50883"/>
    </source>
</evidence>
<dbReference type="CDD" id="cd01948">
    <property type="entry name" value="EAL"/>
    <property type="match status" value="1"/>
</dbReference>
<feature type="modified residue" description="4-aspartylphosphate" evidence="1">
    <location>
        <position position="61"/>
    </location>
</feature>
<dbReference type="SMART" id="SM00052">
    <property type="entry name" value="EAL"/>
    <property type="match status" value="1"/>
</dbReference>
<reference evidence="4 5" key="1">
    <citation type="submission" date="2020-12" db="EMBL/GenBank/DDBJ databases">
        <title>FDA dAtabase for Regulatory Grade micrObial Sequences (FDA-ARGOS): Supporting development and validation of Infectious Disease Dx tests.</title>
        <authorList>
            <person name="Sproer C."/>
            <person name="Gronow S."/>
            <person name="Severitt S."/>
            <person name="Schroder I."/>
            <person name="Tallon L."/>
            <person name="Sadzewicz L."/>
            <person name="Zhao X."/>
            <person name="Boylan J."/>
            <person name="Ott S."/>
            <person name="Bowen H."/>
            <person name="Vavikolanu K."/>
            <person name="Mehta A."/>
            <person name="Aluvathingal J."/>
            <person name="Nadendla S."/>
            <person name="Lowell S."/>
            <person name="Myers T."/>
            <person name="Yan Y."/>
            <person name="Sichtig H."/>
        </authorList>
    </citation>
    <scope>NUCLEOTIDE SEQUENCE [LARGE SCALE GENOMIC DNA]</scope>
    <source>
        <strain evidence="4 5">FDAARGOS_986</strain>
    </source>
</reference>
<dbReference type="SUPFAM" id="SSF52172">
    <property type="entry name" value="CheY-like"/>
    <property type="match status" value="1"/>
</dbReference>
<proteinExistence type="predicted"/>
<feature type="domain" description="EAL" evidence="3">
    <location>
        <begin position="145"/>
        <end position="398"/>
    </location>
</feature>
<dbReference type="EMBL" id="CP066092">
    <property type="protein sequence ID" value="QQB20867.1"/>
    <property type="molecule type" value="Genomic_DNA"/>
</dbReference>
<name>A0A7T4ABM8_AERJA</name>
<protein>
    <submittedName>
        <fullName evidence="4">EAL domain-containing response regulator</fullName>
    </submittedName>
</protein>
<dbReference type="Gene3D" id="3.20.20.450">
    <property type="entry name" value="EAL domain"/>
    <property type="match status" value="1"/>
</dbReference>
<dbReference type="RefSeq" id="WP_042032919.1">
    <property type="nucleotide sequence ID" value="NZ_CAWMFX010000052.1"/>
</dbReference>
<dbReference type="Proteomes" id="UP000595481">
    <property type="component" value="Chromosome"/>
</dbReference>
<dbReference type="InterPro" id="IPR001633">
    <property type="entry name" value="EAL_dom"/>
</dbReference>
<dbReference type="Pfam" id="PF00072">
    <property type="entry name" value="Response_reg"/>
    <property type="match status" value="1"/>
</dbReference>
<gene>
    <name evidence="4" type="ORF">I6H43_04875</name>
</gene>
<dbReference type="PANTHER" id="PTHR33121:SF70">
    <property type="entry name" value="SIGNALING PROTEIN YKOW"/>
    <property type="match status" value="1"/>
</dbReference>
<evidence type="ECO:0000256" key="1">
    <source>
        <dbReference type="PROSITE-ProRule" id="PRU00169"/>
    </source>
</evidence>